<organism evidence="4 5">
    <name type="scientific">Hermetia illucens</name>
    <name type="common">Black soldier fly</name>
    <dbReference type="NCBI Taxonomy" id="343691"/>
    <lineage>
        <taxon>Eukaryota</taxon>
        <taxon>Metazoa</taxon>
        <taxon>Ecdysozoa</taxon>
        <taxon>Arthropoda</taxon>
        <taxon>Hexapoda</taxon>
        <taxon>Insecta</taxon>
        <taxon>Pterygota</taxon>
        <taxon>Neoptera</taxon>
        <taxon>Endopterygota</taxon>
        <taxon>Diptera</taxon>
        <taxon>Brachycera</taxon>
        <taxon>Stratiomyomorpha</taxon>
        <taxon>Stratiomyidae</taxon>
        <taxon>Hermetiinae</taxon>
        <taxon>Hermetia</taxon>
    </lineage>
</organism>
<dbReference type="Pfam" id="PF00379">
    <property type="entry name" value="Chitin_bind_4"/>
    <property type="match status" value="1"/>
</dbReference>
<evidence type="ECO:0000256" key="2">
    <source>
        <dbReference type="PROSITE-ProRule" id="PRU00497"/>
    </source>
</evidence>
<dbReference type="PANTHER" id="PTHR12236">
    <property type="entry name" value="STRUCTURAL CONTITUENT OF CUTICLE"/>
    <property type="match status" value="1"/>
</dbReference>
<feature type="chain" id="PRO_5030873729" evidence="3">
    <location>
        <begin position="19"/>
        <end position="198"/>
    </location>
</feature>
<feature type="signal peptide" evidence="3">
    <location>
        <begin position="1"/>
        <end position="18"/>
    </location>
</feature>
<protein>
    <submittedName>
        <fullName evidence="4">Uncharacterized protein</fullName>
    </submittedName>
</protein>
<evidence type="ECO:0000313" key="4">
    <source>
        <dbReference type="EMBL" id="CAD7086489.1"/>
    </source>
</evidence>
<name>A0A7R8USZ9_HERIL</name>
<evidence type="ECO:0000256" key="3">
    <source>
        <dbReference type="SAM" id="SignalP"/>
    </source>
</evidence>
<dbReference type="EMBL" id="LR899011">
    <property type="protein sequence ID" value="CAD7086489.1"/>
    <property type="molecule type" value="Genomic_DNA"/>
</dbReference>
<dbReference type="InterPro" id="IPR031311">
    <property type="entry name" value="CHIT_BIND_RR_consensus"/>
</dbReference>
<accession>A0A7R8USZ9</accession>
<proteinExistence type="predicted"/>
<sequence length="198" mass="22186">MAFKLFLVVCMLAVVTLALPINYLQGLQHDISSINAESTSQLDEGTNVHYHEDNYGPAEYEFHYGVQDEHTGDIKSQSEERKGDVVHGRYELIDSDGYHRIVEYTADDHNGFQAIVRREPTDIKIPAPERHLQEVSSHIVPEVPYGPLRTNTAALTQKLYYVSSTASPLRHLADSNEATAYLGETEDALKGLSGNYEH</sequence>
<evidence type="ECO:0000256" key="1">
    <source>
        <dbReference type="ARBA" id="ARBA00022460"/>
    </source>
</evidence>
<dbReference type="PRINTS" id="PR00947">
    <property type="entry name" value="CUTICLE"/>
</dbReference>
<gene>
    <name evidence="4" type="ORF">HERILL_LOCUS9261</name>
</gene>
<dbReference type="PROSITE" id="PS00233">
    <property type="entry name" value="CHIT_BIND_RR_1"/>
    <property type="match status" value="1"/>
</dbReference>
<keyword evidence="5" id="KW-1185">Reference proteome</keyword>
<evidence type="ECO:0000313" key="5">
    <source>
        <dbReference type="Proteomes" id="UP000594454"/>
    </source>
</evidence>
<dbReference type="AlphaFoldDB" id="A0A7R8USZ9"/>
<dbReference type="InterPro" id="IPR000618">
    <property type="entry name" value="Insect_cuticle"/>
</dbReference>
<dbReference type="PROSITE" id="PS51155">
    <property type="entry name" value="CHIT_BIND_RR_2"/>
    <property type="match status" value="1"/>
</dbReference>
<dbReference type="Proteomes" id="UP000594454">
    <property type="component" value="Chromosome 3"/>
</dbReference>
<keyword evidence="1 2" id="KW-0193">Cuticle</keyword>
<dbReference type="GO" id="GO:0005615">
    <property type="term" value="C:extracellular space"/>
    <property type="evidence" value="ECO:0007669"/>
    <property type="project" value="TreeGrafter"/>
</dbReference>
<dbReference type="InterPro" id="IPR051217">
    <property type="entry name" value="Insect_Cuticle_Struc_Prot"/>
</dbReference>
<dbReference type="InParanoid" id="A0A7R8USZ9"/>
<keyword evidence="3" id="KW-0732">Signal</keyword>
<dbReference type="GO" id="GO:0031012">
    <property type="term" value="C:extracellular matrix"/>
    <property type="evidence" value="ECO:0007669"/>
    <property type="project" value="TreeGrafter"/>
</dbReference>
<dbReference type="GO" id="GO:0042302">
    <property type="term" value="F:structural constituent of cuticle"/>
    <property type="evidence" value="ECO:0007669"/>
    <property type="project" value="UniProtKB-UniRule"/>
</dbReference>
<dbReference type="PANTHER" id="PTHR12236:SF46">
    <property type="entry name" value="CUTICULAR PROTEIN 30B-RELATED"/>
    <property type="match status" value="1"/>
</dbReference>
<reference evidence="4 5" key="1">
    <citation type="submission" date="2020-11" db="EMBL/GenBank/DDBJ databases">
        <authorList>
            <person name="Wallbank WR R."/>
            <person name="Pardo Diaz C."/>
            <person name="Kozak K."/>
            <person name="Martin S."/>
            <person name="Jiggins C."/>
            <person name="Moest M."/>
            <person name="Warren A I."/>
            <person name="Generalovic N T."/>
            <person name="Byers J.R.P. K."/>
            <person name="Montejo-Kovacevich G."/>
            <person name="Yen C E."/>
        </authorList>
    </citation>
    <scope>NUCLEOTIDE SEQUENCE [LARGE SCALE GENOMIC DNA]</scope>
</reference>
<dbReference type="OrthoDB" id="6382835at2759"/>